<evidence type="ECO:0000313" key="1">
    <source>
        <dbReference type="EMBL" id="CAG76842.1"/>
    </source>
</evidence>
<keyword evidence="2" id="KW-1185">Reference proteome</keyword>
<dbReference type="STRING" id="218491.ECA3945"/>
<reference evidence="1" key="1">
    <citation type="submission" date="2004-02" db="EMBL/GenBank/DDBJ databases">
        <title>The genome sequence of the enterobacterial phytopathogen Erwinia carotovora subsp. atroseptica SCRI1043 and functional genomic identification of novel virulence factors.</title>
        <authorList>
            <person name="Bell K.S."/>
            <person name="Sebaihia M."/>
            <person name="Pritchard L."/>
            <person name="Holden M."/>
            <person name="Hyman L.J."/>
            <person name="Holeva M.C."/>
            <person name="Thomson N.R."/>
            <person name="Bentley S.D."/>
            <person name="Churcher C."/>
            <person name="Mungall K."/>
            <person name="Atkin R."/>
            <person name="Bason N."/>
            <person name="Brooks K."/>
            <person name="Chillingworth T."/>
            <person name="Clark K."/>
            <person name="Doggett J."/>
            <person name="Fraser A."/>
            <person name="Hance Z."/>
            <person name="Hauser H."/>
            <person name="Jagels K."/>
            <person name="Moule S."/>
            <person name="Norbertczak H."/>
            <person name="Ormond D."/>
            <person name="Price C."/>
            <person name="Quail M.A."/>
            <person name="Sanders M."/>
            <person name="Walker D."/>
            <person name="Whitehead S."/>
            <person name="Salmond G.P.C."/>
            <person name="Birch P.R.J."/>
            <person name="Barrell B.G."/>
            <person name="Parkhill J."/>
            <person name="Toth I.K."/>
        </authorList>
    </citation>
    <scope>NUCLEOTIDE SEQUENCE</scope>
    <source>
        <strain evidence="1">SCRI1043</strain>
    </source>
</reference>
<sequence>MSKTEIATFVSELLAAAAIVVSAGAYCWDYFYASNKVSVSLSTVSSTSSDMSLLISNTGQIDIAIKRIFITVPDYKDINNEVVIEKGGIFLPKQSSILLKSQKSNLSSSVRYEKKSSEPSVYNIQTATTDCLVNVEIVASSEKSTTTPSTKMECIAASVVDWEQMVLSK</sequence>
<name>Q6D056_PECAS</name>
<dbReference type="AlphaFoldDB" id="Q6D056"/>
<proteinExistence type="predicted"/>
<evidence type="ECO:0000313" key="2">
    <source>
        <dbReference type="Proteomes" id="UP000007966"/>
    </source>
</evidence>
<gene>
    <name evidence="1" type="ordered locus">ECA3945</name>
</gene>
<organism evidence="1 2">
    <name type="scientific">Pectobacterium atrosepticum (strain SCRI 1043 / ATCC BAA-672)</name>
    <name type="common">Erwinia carotovora subsp. atroseptica</name>
    <dbReference type="NCBI Taxonomy" id="218491"/>
    <lineage>
        <taxon>Bacteria</taxon>
        <taxon>Pseudomonadati</taxon>
        <taxon>Pseudomonadota</taxon>
        <taxon>Gammaproteobacteria</taxon>
        <taxon>Enterobacterales</taxon>
        <taxon>Pectobacteriaceae</taxon>
        <taxon>Pectobacterium</taxon>
    </lineage>
</organism>
<dbReference type="KEGG" id="eca:ECA3945"/>
<dbReference type="RefSeq" id="WP_011095439.1">
    <property type="nucleotide sequence ID" value="NC_004547.2"/>
</dbReference>
<dbReference type="EMBL" id="BX950851">
    <property type="protein sequence ID" value="CAG76842.1"/>
    <property type="molecule type" value="Genomic_DNA"/>
</dbReference>
<dbReference type="Proteomes" id="UP000007966">
    <property type="component" value="Chromosome"/>
</dbReference>
<accession>Q6D056</accession>
<dbReference type="HOGENOM" id="CLU_1609225_0_0_6"/>
<protein>
    <submittedName>
        <fullName evidence="1">Uncharacterized protein</fullName>
    </submittedName>
</protein>